<gene>
    <name evidence="1" type="ORF">HK103_006985</name>
</gene>
<reference evidence="1" key="1">
    <citation type="submission" date="2020-05" db="EMBL/GenBank/DDBJ databases">
        <title>Phylogenomic resolution of chytrid fungi.</title>
        <authorList>
            <person name="Stajich J.E."/>
            <person name="Amses K."/>
            <person name="Simmons R."/>
            <person name="Seto K."/>
            <person name="Myers J."/>
            <person name="Bonds A."/>
            <person name="Quandt C.A."/>
            <person name="Barry K."/>
            <person name="Liu P."/>
            <person name="Grigoriev I."/>
            <person name="Longcore J.E."/>
            <person name="James T.Y."/>
        </authorList>
    </citation>
    <scope>NUCLEOTIDE SEQUENCE</scope>
    <source>
        <strain evidence="1">PLAUS21</strain>
    </source>
</reference>
<evidence type="ECO:0000313" key="1">
    <source>
        <dbReference type="EMBL" id="KAJ3261030.1"/>
    </source>
</evidence>
<dbReference type="Proteomes" id="UP001210925">
    <property type="component" value="Unassembled WGS sequence"/>
</dbReference>
<organism evidence="1 2">
    <name type="scientific">Boothiomyces macroporosus</name>
    <dbReference type="NCBI Taxonomy" id="261099"/>
    <lineage>
        <taxon>Eukaryota</taxon>
        <taxon>Fungi</taxon>
        <taxon>Fungi incertae sedis</taxon>
        <taxon>Chytridiomycota</taxon>
        <taxon>Chytridiomycota incertae sedis</taxon>
        <taxon>Chytridiomycetes</taxon>
        <taxon>Rhizophydiales</taxon>
        <taxon>Terramycetaceae</taxon>
        <taxon>Boothiomyces</taxon>
    </lineage>
</organism>
<dbReference type="EMBL" id="JADGKB010000008">
    <property type="protein sequence ID" value="KAJ3261030.1"/>
    <property type="molecule type" value="Genomic_DNA"/>
</dbReference>
<accession>A0AAD5UL10</accession>
<sequence length="868" mass="99297">MLLLKKQELEDYLKNTTKVELLDEFAKHLSLIGPIAAPSYTYKYPPEEGQDFKVINTTPSQHAHFTMCAKIVVALQLGMSEICKRCPKDLTAPLLLAIQDQGVIALNPVLFYTRYNLRQLMDQCLVQMDGEIQYLLNFLEDCLEVIMQTNVPETYLNYSNGTCVCLAAELGKFYFVIEDYTKAKEKLELAMTMAKAFNIELPTPIVDFSSKQIENMLKVCGMAGSIFNEPLTAIVADLLPSKYPLDAKRLIKYTADMQEKRDESIFIACCNSITQSLKIFEIGDSISNNDLMEIYLNVKRELPPVTTENVKTLIMILKLALTDFTNGKYQPAPSVELLHVWKHLFQTIILGLSFIVDLKSLEDDEFIASYFTDHQINRVAVDIDRLERKSPSGKQVAIREILMTFISTKEESKVAELKNIVGLHPLLIFKQLVELVETLQERKSYNYALVLASQIEQFCPPEYSQRLFDAKNNCMISQIIITLNENKVNVEELSKQLLENLKKLPNQNLTQCSSIITTLLNKNHTELALQYIQNLQMLENKNLFNFGRICLLINAMWDNIKKIDNLNDLSPSTCQEVVDFAYQVTLWLCEPETETLNVQKLVVEYLSKRDINMFKLMVGCCGGYVKPAIPVQLLGQFSIFSVSSKQNWSTLDLNLPPMNFSKVKPFISDPITHFMITAAQAMIEAGTKIDVSSYFLLAHLQSGLKQHREAVISIINGILIETNYFQKKKFYMQFYISPNLGLLIKELLAIEDYYSALFFMQGQEKDANLYAEMFKIVKKIPVNSFNANQSVDPPTNLTDASLLYALYDVHLIEHFVTLFKREGMNDHVDLLINRLKNVVFVPGFEGFKFYVDKLNVWYISTLIDKYQK</sequence>
<comment type="caution">
    <text evidence="1">The sequence shown here is derived from an EMBL/GenBank/DDBJ whole genome shotgun (WGS) entry which is preliminary data.</text>
</comment>
<dbReference type="AlphaFoldDB" id="A0AAD5UL10"/>
<evidence type="ECO:0000313" key="2">
    <source>
        <dbReference type="Proteomes" id="UP001210925"/>
    </source>
</evidence>
<proteinExistence type="predicted"/>
<keyword evidence="2" id="KW-1185">Reference proteome</keyword>
<protein>
    <submittedName>
        <fullName evidence="1">Uncharacterized protein</fullName>
    </submittedName>
</protein>
<name>A0AAD5UL10_9FUNG</name>